<organism evidence="1 2">
    <name type="scientific">Ophiocordyceps australis</name>
    <dbReference type="NCBI Taxonomy" id="1399860"/>
    <lineage>
        <taxon>Eukaryota</taxon>
        <taxon>Fungi</taxon>
        <taxon>Dikarya</taxon>
        <taxon>Ascomycota</taxon>
        <taxon>Pezizomycotina</taxon>
        <taxon>Sordariomycetes</taxon>
        <taxon>Hypocreomycetidae</taxon>
        <taxon>Hypocreales</taxon>
        <taxon>Ophiocordycipitaceae</taxon>
        <taxon>Ophiocordyceps</taxon>
    </lineage>
</organism>
<accession>A0A2C5ZG87</accession>
<dbReference type="Pfam" id="PF08695">
    <property type="entry name" value="Coa1"/>
    <property type="match status" value="1"/>
</dbReference>
<name>A0A2C5ZG87_9HYPO</name>
<dbReference type="GO" id="GO:0005743">
    <property type="term" value="C:mitochondrial inner membrane"/>
    <property type="evidence" value="ECO:0007669"/>
    <property type="project" value="TreeGrafter"/>
</dbReference>
<dbReference type="AlphaFoldDB" id="A0A2C5ZG87"/>
<protein>
    <submittedName>
        <fullName evidence="1">Uncharacterized protein</fullName>
    </submittedName>
</protein>
<dbReference type="PANTHER" id="PTHR28523:SF1">
    <property type="entry name" value="CYTOCHROME C OXIDASE ASSEMBLY FACTOR 1"/>
    <property type="match status" value="1"/>
</dbReference>
<dbReference type="InterPro" id="IPR042432">
    <property type="entry name" value="Coa1_fungi"/>
</dbReference>
<keyword evidence="2" id="KW-1185">Reference proteome</keyword>
<gene>
    <name evidence="1" type="ORF">CDD82_3161</name>
</gene>
<proteinExistence type="predicted"/>
<evidence type="ECO:0000313" key="2">
    <source>
        <dbReference type="Proteomes" id="UP000224854"/>
    </source>
</evidence>
<dbReference type="Proteomes" id="UP000224854">
    <property type="component" value="Unassembled WGS sequence"/>
</dbReference>
<sequence length="203" mass="22570">MASRSTGLMRGGLRLRRALDAQRRFLTPAPRPGDGPLMTRRGDRALPDVAKLGFRWSRSLPLFLVAIGAASIAIFNYQKSSSPIISASLYALRTSPRARSVLGDDIYFKSPMPWIGGTIDQLHGHVDVEFGVKGSKAPATMRFKSSRRLAQGLYETHEWSLTLQDGTWVDLLTDGDPFVQLLADELVEVEETRGFRQQGRLNK</sequence>
<dbReference type="OrthoDB" id="2100652at2759"/>
<evidence type="ECO:0000313" key="1">
    <source>
        <dbReference type="EMBL" id="PHH78211.1"/>
    </source>
</evidence>
<comment type="caution">
    <text evidence="1">The sequence shown here is derived from an EMBL/GenBank/DDBJ whole genome shotgun (WGS) entry which is preliminary data.</text>
</comment>
<dbReference type="EMBL" id="NJEU01000233">
    <property type="protein sequence ID" value="PHH78211.1"/>
    <property type="molecule type" value="Genomic_DNA"/>
</dbReference>
<dbReference type="InterPro" id="IPR014807">
    <property type="entry name" value="Coa1"/>
</dbReference>
<reference evidence="1 2" key="1">
    <citation type="submission" date="2017-06" db="EMBL/GenBank/DDBJ databases">
        <title>Ant-infecting Ophiocordyceps genomes reveal a high diversity of potential behavioral manipulation genes and a possible major role for enterotoxins.</title>
        <authorList>
            <person name="De Bekker C."/>
            <person name="Evans H.C."/>
            <person name="Brachmann A."/>
            <person name="Hughes D.P."/>
        </authorList>
    </citation>
    <scope>NUCLEOTIDE SEQUENCE [LARGE SCALE GENOMIC DNA]</scope>
    <source>
        <strain evidence="1 2">1348a</strain>
    </source>
</reference>
<dbReference type="PANTHER" id="PTHR28523">
    <property type="entry name" value="CYTOCHROME C OXIDASE ASSEMBLY FACTOR 1"/>
    <property type="match status" value="1"/>
</dbReference>
<dbReference type="GO" id="GO:0033617">
    <property type="term" value="P:mitochondrial respiratory chain complex IV assembly"/>
    <property type="evidence" value="ECO:0007669"/>
    <property type="project" value="InterPro"/>
</dbReference>